<keyword evidence="1" id="KW-0812">Transmembrane</keyword>
<proteinExistence type="predicted"/>
<dbReference type="AlphaFoldDB" id="A0A915IC87"/>
<sequence>MMTVSAMFMGVFFGFLFTLLFNFQHFLLYLFQFRNTIARRYATYQVAQLQNKKMQKRVFQYVKSDIYDRFSCFSLKTLKNESVQHLFSGLNV</sequence>
<dbReference type="Proteomes" id="UP000887565">
    <property type="component" value="Unplaced"/>
</dbReference>
<organism evidence="2 3">
    <name type="scientific">Romanomermis culicivorax</name>
    <name type="common">Nematode worm</name>
    <dbReference type="NCBI Taxonomy" id="13658"/>
    <lineage>
        <taxon>Eukaryota</taxon>
        <taxon>Metazoa</taxon>
        <taxon>Ecdysozoa</taxon>
        <taxon>Nematoda</taxon>
        <taxon>Enoplea</taxon>
        <taxon>Dorylaimia</taxon>
        <taxon>Mermithida</taxon>
        <taxon>Mermithoidea</taxon>
        <taxon>Mermithidae</taxon>
        <taxon>Romanomermis</taxon>
    </lineage>
</organism>
<evidence type="ECO:0000256" key="1">
    <source>
        <dbReference type="SAM" id="Phobius"/>
    </source>
</evidence>
<evidence type="ECO:0000313" key="2">
    <source>
        <dbReference type="Proteomes" id="UP000887565"/>
    </source>
</evidence>
<reference evidence="3" key="1">
    <citation type="submission" date="2022-11" db="UniProtKB">
        <authorList>
            <consortium name="WormBaseParasite"/>
        </authorList>
    </citation>
    <scope>IDENTIFICATION</scope>
</reference>
<keyword evidence="2" id="KW-1185">Reference proteome</keyword>
<evidence type="ECO:0000313" key="3">
    <source>
        <dbReference type="WBParaSite" id="nRc.2.0.1.t10856-RA"/>
    </source>
</evidence>
<feature type="transmembrane region" description="Helical" evidence="1">
    <location>
        <begin position="6"/>
        <end position="31"/>
    </location>
</feature>
<accession>A0A915IC87</accession>
<dbReference type="WBParaSite" id="nRc.2.0.1.t10856-RA">
    <property type="protein sequence ID" value="nRc.2.0.1.t10856-RA"/>
    <property type="gene ID" value="nRc.2.0.1.g10856"/>
</dbReference>
<protein>
    <submittedName>
        <fullName evidence="3">ATP synthase F0 subunit 8</fullName>
    </submittedName>
</protein>
<name>A0A915IC87_ROMCU</name>
<keyword evidence="1" id="KW-1133">Transmembrane helix</keyword>
<keyword evidence="1" id="KW-0472">Membrane</keyword>